<dbReference type="PROSITE" id="PS00099">
    <property type="entry name" value="THIOLASE_3"/>
    <property type="match status" value="1"/>
</dbReference>
<dbReference type="Proteomes" id="UP000310673">
    <property type="component" value="Chromosome"/>
</dbReference>
<evidence type="ECO:0000256" key="3">
    <source>
        <dbReference type="ARBA" id="ARBA00022679"/>
    </source>
</evidence>
<dbReference type="PANTHER" id="PTHR18919:SF107">
    <property type="entry name" value="ACETYL-COA ACETYLTRANSFERASE, CYTOSOLIC"/>
    <property type="match status" value="1"/>
</dbReference>
<dbReference type="InterPro" id="IPR020615">
    <property type="entry name" value="Thiolase_acyl_enz_int_AS"/>
</dbReference>
<evidence type="ECO:0000256" key="5">
    <source>
        <dbReference type="ARBA" id="ARBA00030755"/>
    </source>
</evidence>
<comment type="similarity">
    <text evidence="1 7">Belongs to the thiolase-like superfamily. Thiolase family.</text>
</comment>
<dbReference type="PANTHER" id="PTHR18919">
    <property type="entry name" value="ACETYL-COA C-ACYLTRANSFERASE"/>
    <property type="match status" value="1"/>
</dbReference>
<sequence length="387" mass="41777">MDPIVIIDAKRTAIGKFRGQFADLTAVQLGTQLVSKLLKKNHLDPKLVDQFIFGNVYQTGMGQNTARQIELNAGGRVDATAMTVNQVCGSGMKAVYEGISAITMGNADIVVSGGVESMSNAPFYAPRTGKMEVSPKLSDALFNDGLNDAFSHLPMGLTAENVAKKFHITREQQDEFALQSHQRAHKAESKLAREIIPIEVNGEEITTDQSIRPTTTLEQMGKLRTVFDKKGTVTAGNSSPINDGAAALILMRASRAKELGLDYVAQITGYTEVGIDPNYMGYAPYYAIKKYFKRYQTDLADYDLFEVNEAFAAQAVAVGRDLEIPNDKLNIYGGAIALGHPLGATGTRMIATLINSLQQEHKTTGLASLCIGGGMGMAMGVELNENL</sequence>
<evidence type="ECO:0000259" key="9">
    <source>
        <dbReference type="Pfam" id="PF02803"/>
    </source>
</evidence>
<gene>
    <name evidence="10" type="ORF">FG051_02950</name>
</gene>
<feature type="active site" description="Proton acceptor" evidence="6">
    <location>
        <position position="340"/>
    </location>
</feature>
<evidence type="ECO:0000256" key="6">
    <source>
        <dbReference type="PIRSR" id="PIRSR000429-1"/>
    </source>
</evidence>
<feature type="domain" description="Thiolase C-terminal" evidence="9">
    <location>
        <begin position="263"/>
        <end position="382"/>
    </location>
</feature>
<dbReference type="PROSITE" id="PS00737">
    <property type="entry name" value="THIOLASE_2"/>
    <property type="match status" value="1"/>
</dbReference>
<dbReference type="Pfam" id="PF00108">
    <property type="entry name" value="Thiolase_N"/>
    <property type="match status" value="1"/>
</dbReference>
<dbReference type="STRING" id="1423818.FC88_GL002034"/>
<evidence type="ECO:0000256" key="1">
    <source>
        <dbReference type="ARBA" id="ARBA00010982"/>
    </source>
</evidence>
<evidence type="ECO:0000256" key="7">
    <source>
        <dbReference type="RuleBase" id="RU003557"/>
    </source>
</evidence>
<keyword evidence="4 7" id="KW-0012">Acyltransferase</keyword>
<proteinExistence type="inferred from homology"/>
<evidence type="ECO:0000256" key="2">
    <source>
        <dbReference type="ARBA" id="ARBA00012705"/>
    </source>
</evidence>
<dbReference type="GO" id="GO:0003985">
    <property type="term" value="F:acetyl-CoA C-acetyltransferase activity"/>
    <property type="evidence" value="ECO:0007669"/>
    <property type="project" value="UniProtKB-EC"/>
</dbReference>
<dbReference type="SUPFAM" id="SSF53901">
    <property type="entry name" value="Thiolase-like"/>
    <property type="match status" value="2"/>
</dbReference>
<reference evidence="10 11" key="1">
    <citation type="submission" date="2019-05" db="EMBL/GenBank/DDBJ databases">
        <title>Genome Sequence of Lactobacillus futsaii Y97, a Potential Probiotic Strain Isolated from the Futsai of Taiwan.</title>
        <authorList>
            <person name="Du X."/>
        </authorList>
    </citation>
    <scope>NUCLEOTIDE SEQUENCE [LARGE SCALE GENOMIC DNA]</scope>
    <source>
        <strain evidence="10 11">Y97</strain>
    </source>
</reference>
<dbReference type="InterPro" id="IPR020617">
    <property type="entry name" value="Thiolase_C"/>
</dbReference>
<dbReference type="InterPro" id="IPR020613">
    <property type="entry name" value="Thiolase_CS"/>
</dbReference>
<evidence type="ECO:0000256" key="4">
    <source>
        <dbReference type="ARBA" id="ARBA00023315"/>
    </source>
</evidence>
<evidence type="ECO:0000259" key="8">
    <source>
        <dbReference type="Pfam" id="PF00108"/>
    </source>
</evidence>
<feature type="active site" description="Acyl-thioester intermediate" evidence="6">
    <location>
        <position position="88"/>
    </location>
</feature>
<name>A0A5B7SXM6_9LACO</name>
<dbReference type="FunFam" id="3.40.47.10:FF:000010">
    <property type="entry name" value="Acetyl-CoA acetyltransferase (Thiolase)"/>
    <property type="match status" value="1"/>
</dbReference>
<organism evidence="10 11">
    <name type="scientific">Companilactobacillus futsaii</name>
    <dbReference type="NCBI Taxonomy" id="938155"/>
    <lineage>
        <taxon>Bacteria</taxon>
        <taxon>Bacillati</taxon>
        <taxon>Bacillota</taxon>
        <taxon>Bacilli</taxon>
        <taxon>Lactobacillales</taxon>
        <taxon>Lactobacillaceae</taxon>
        <taxon>Companilactobacillus</taxon>
    </lineage>
</organism>
<dbReference type="EC" id="2.3.1.9" evidence="2"/>
<accession>A0A5B7SXM6</accession>
<dbReference type="AlphaFoldDB" id="A0A5B7SXM6"/>
<dbReference type="CDD" id="cd00751">
    <property type="entry name" value="thiolase"/>
    <property type="match status" value="1"/>
</dbReference>
<dbReference type="InterPro" id="IPR020616">
    <property type="entry name" value="Thiolase_N"/>
</dbReference>
<dbReference type="Gene3D" id="3.40.47.10">
    <property type="match status" value="2"/>
</dbReference>
<evidence type="ECO:0000313" key="10">
    <source>
        <dbReference type="EMBL" id="QCX24123.1"/>
    </source>
</evidence>
<dbReference type="PIRSF" id="PIRSF000429">
    <property type="entry name" value="Ac-CoA_Ac_transf"/>
    <property type="match status" value="1"/>
</dbReference>
<dbReference type="InterPro" id="IPR016039">
    <property type="entry name" value="Thiolase-like"/>
</dbReference>
<dbReference type="NCBIfam" id="TIGR01930">
    <property type="entry name" value="AcCoA-C-Actrans"/>
    <property type="match status" value="1"/>
</dbReference>
<dbReference type="RefSeq" id="WP_057812903.1">
    <property type="nucleotide sequence ID" value="NZ_CP040736.1"/>
</dbReference>
<dbReference type="PROSITE" id="PS00098">
    <property type="entry name" value="THIOLASE_1"/>
    <property type="match status" value="1"/>
</dbReference>
<protein>
    <recommendedName>
        <fullName evidence="2">acetyl-CoA C-acetyltransferase</fullName>
        <ecNumber evidence="2">2.3.1.9</ecNumber>
    </recommendedName>
    <alternativeName>
        <fullName evidence="5">Acetoacetyl-CoA thiolase</fullName>
    </alternativeName>
</protein>
<dbReference type="InterPro" id="IPR020610">
    <property type="entry name" value="Thiolase_AS"/>
</dbReference>
<feature type="domain" description="Thiolase N-terminal" evidence="8">
    <location>
        <begin position="4"/>
        <end position="253"/>
    </location>
</feature>
<dbReference type="InterPro" id="IPR002155">
    <property type="entry name" value="Thiolase"/>
</dbReference>
<dbReference type="KEGG" id="lft:FG051_02950"/>
<dbReference type="Pfam" id="PF02803">
    <property type="entry name" value="Thiolase_C"/>
    <property type="match status" value="1"/>
</dbReference>
<evidence type="ECO:0000313" key="11">
    <source>
        <dbReference type="Proteomes" id="UP000310673"/>
    </source>
</evidence>
<feature type="active site" description="Proton acceptor" evidence="6">
    <location>
        <position position="370"/>
    </location>
</feature>
<keyword evidence="3 7" id="KW-0808">Transferase</keyword>
<dbReference type="EMBL" id="CP040736">
    <property type="protein sequence ID" value="QCX24123.1"/>
    <property type="molecule type" value="Genomic_DNA"/>
</dbReference>